<evidence type="ECO:0000313" key="2">
    <source>
        <dbReference type="Proteomes" id="UP000194350"/>
    </source>
</evidence>
<name>A0A1Y2SB85_9GAMM</name>
<dbReference type="AlphaFoldDB" id="A0A1Y2SB85"/>
<dbReference type="RefSeq" id="WP_244175601.1">
    <property type="nucleotide sequence ID" value="NZ_CAWNGD010000024.1"/>
</dbReference>
<gene>
    <name evidence="1" type="ORF">Xvie_02487</name>
</gene>
<protein>
    <submittedName>
        <fullName evidence="1">Uncharacterized protein</fullName>
    </submittedName>
</protein>
<dbReference type="EMBL" id="MUBJ01000012">
    <property type="protein sequence ID" value="OTA15876.1"/>
    <property type="molecule type" value="Genomic_DNA"/>
</dbReference>
<accession>A0A1Y2SB85</accession>
<organism evidence="1 2">
    <name type="scientific">Xenorhabdus vietnamensis</name>
    <dbReference type="NCBI Taxonomy" id="351656"/>
    <lineage>
        <taxon>Bacteria</taxon>
        <taxon>Pseudomonadati</taxon>
        <taxon>Pseudomonadota</taxon>
        <taxon>Gammaproteobacteria</taxon>
        <taxon>Enterobacterales</taxon>
        <taxon>Morganellaceae</taxon>
        <taxon>Xenorhabdus</taxon>
    </lineage>
</organism>
<sequence>MNPFDHTVPMRKEELHHVPAAKSTLNRFANAQIPQHPRMAPNNFGSPHQDSWCSESVSLSGPVEDNLLLIEQYNPFGYTPNMVCNSKNQMIGVSLDYTSSMFWLVVFDENCNIISATSVGKYSGSTFGGGYFYMDNNDNTIVVQGNQIASYPTADVQIKENEIYSLTPNWQSADIVELVTGSAQGNSLYSSLPVWDEERPHLYWCLIAGEFDYQNYPDSTLSSSAQMAVVEIDPSTGNTTLINSLELEKQWNNNTFAVDEKGAYIVTNGIDNKGLCTEGYLWAFSLEENEVVTRWRTSYKNAGYMKPGQKNIGSGTTPTLTKMENGTELVAITDNADPRLNVLVCNRENGNIISETPCFLKGRSACEASLIGVGDTFVVENNFGHYPTWPFSQLVPNGPGMEMIHINPVNSEQPDEKRWSLPDVHFYAMNMLCRGSGIIFAHTCSWSDDISASRGGMYYISAIDSFDGRVIWQIPLGRGVNYCHEYGGIYFNRNGDLYIGTNQYLIAIKNFQNRSKQVKEKAAETEKEIGAGN</sequence>
<evidence type="ECO:0000313" key="1">
    <source>
        <dbReference type="EMBL" id="OTA15876.1"/>
    </source>
</evidence>
<comment type="caution">
    <text evidence="1">The sequence shown here is derived from an EMBL/GenBank/DDBJ whole genome shotgun (WGS) entry which is preliminary data.</text>
</comment>
<reference evidence="1 2" key="1">
    <citation type="submission" date="2016-10" db="EMBL/GenBank/DDBJ databases">
        <title>Systematic genetic and metabolomic analysis of Xenorhabdus and Photorhabdus spp., highlights the requirements for a dual symbiotic and pathogenic life style.</title>
        <authorList>
            <person name="Tobias N.J."/>
            <person name="Wolff H."/>
            <person name="Djahanschiri B."/>
            <person name="Pidot S.J."/>
            <person name="Stinear T.P."/>
            <person name="Ebersberger I."/>
            <person name="Bode H.B."/>
        </authorList>
    </citation>
    <scope>NUCLEOTIDE SEQUENCE [LARGE SCALE GENOMIC DNA]</scope>
    <source>
        <strain evidence="1 2">DSM 22392</strain>
    </source>
</reference>
<proteinExistence type="predicted"/>
<dbReference type="SUPFAM" id="SSF63829">
    <property type="entry name" value="Calcium-dependent phosphotriesterase"/>
    <property type="match status" value="1"/>
</dbReference>
<keyword evidence="2" id="KW-1185">Reference proteome</keyword>
<dbReference type="Proteomes" id="UP000194350">
    <property type="component" value="Unassembled WGS sequence"/>
</dbReference>